<keyword evidence="2" id="KW-1185">Reference proteome</keyword>
<evidence type="ECO:0008006" key="3">
    <source>
        <dbReference type="Google" id="ProtNLM"/>
    </source>
</evidence>
<dbReference type="RefSeq" id="WP_307230657.1">
    <property type="nucleotide sequence ID" value="NZ_JAUSTT010000017.1"/>
</dbReference>
<protein>
    <recommendedName>
        <fullName evidence="3">Peptidyl-prolyl cis-trans isomerase</fullName>
    </recommendedName>
</protein>
<evidence type="ECO:0000313" key="2">
    <source>
        <dbReference type="Proteomes" id="UP001223586"/>
    </source>
</evidence>
<sequence>MNLISSIRGNVKFPITLDIGSWIFDDRRIDLDTYFHSDQKEAPEEEQTENKLSRFWEREIQESSTNPPTLKTERVYARKQMMTGTFGIPIIPFLQNAEPYEDAKQLILETAQGDIALPITDADKLILAFSKVGKPIKEDGPLHVLYRDGSNKNKPIKDVASFRVE</sequence>
<accession>A0ABT9WUQ8</accession>
<evidence type="ECO:0000313" key="1">
    <source>
        <dbReference type="EMBL" id="MDQ0177021.1"/>
    </source>
</evidence>
<dbReference type="Proteomes" id="UP001223586">
    <property type="component" value="Unassembled WGS sequence"/>
</dbReference>
<reference evidence="1 2" key="1">
    <citation type="submission" date="2023-07" db="EMBL/GenBank/DDBJ databases">
        <title>Genomic Encyclopedia of Type Strains, Phase IV (KMG-IV): sequencing the most valuable type-strain genomes for metagenomic binning, comparative biology and taxonomic classification.</title>
        <authorList>
            <person name="Goeker M."/>
        </authorList>
    </citation>
    <scope>NUCLEOTIDE SEQUENCE [LARGE SCALE GENOMIC DNA]</scope>
    <source>
        <strain evidence="1 2">DSM 23837</strain>
    </source>
</reference>
<dbReference type="EMBL" id="JAUSTT010000017">
    <property type="protein sequence ID" value="MDQ0177021.1"/>
    <property type="molecule type" value="Genomic_DNA"/>
</dbReference>
<comment type="caution">
    <text evidence="1">The sequence shown here is derived from an EMBL/GenBank/DDBJ whole genome shotgun (WGS) entry which is preliminary data.</text>
</comment>
<proteinExistence type="predicted"/>
<gene>
    <name evidence="1" type="ORF">J2S08_002900</name>
</gene>
<name>A0ABT9WUQ8_9BACI</name>
<organism evidence="1 2">
    <name type="scientific">Bacillus chungangensis</name>
    <dbReference type="NCBI Taxonomy" id="587633"/>
    <lineage>
        <taxon>Bacteria</taxon>
        <taxon>Bacillati</taxon>
        <taxon>Bacillota</taxon>
        <taxon>Bacilli</taxon>
        <taxon>Bacillales</taxon>
        <taxon>Bacillaceae</taxon>
        <taxon>Bacillus</taxon>
    </lineage>
</organism>